<evidence type="ECO:0000313" key="5">
    <source>
        <dbReference type="Proteomes" id="UP000008493"/>
    </source>
</evidence>
<dbReference type="SUPFAM" id="SSF53254">
    <property type="entry name" value="Phosphoglycerate mutase-like"/>
    <property type="match status" value="1"/>
</dbReference>
<dbReference type="InterPro" id="IPR029033">
    <property type="entry name" value="His_PPase_superfam"/>
</dbReference>
<dbReference type="InterPro" id="IPR000560">
    <property type="entry name" value="His_Pase_clade-2"/>
</dbReference>
<keyword evidence="5" id="KW-1185">Reference proteome</keyword>
<dbReference type="InterPro" id="IPR033379">
    <property type="entry name" value="Acid_Pase_AS"/>
</dbReference>
<dbReference type="CDD" id="cd07061">
    <property type="entry name" value="HP_HAP_like"/>
    <property type="match status" value="1"/>
</dbReference>
<feature type="region of interest" description="Disordered" evidence="2">
    <location>
        <begin position="1"/>
        <end position="23"/>
    </location>
</feature>
<name>K5WW98_AGABU</name>
<keyword evidence="3" id="KW-1133">Transmembrane helix</keyword>
<organism evidence="4 5">
    <name type="scientific">Agaricus bisporus var. burnettii (strain JB137-S8 / ATCC MYA-4627 / FGSC 10392)</name>
    <name type="common">White button mushroom</name>
    <dbReference type="NCBI Taxonomy" id="597362"/>
    <lineage>
        <taxon>Eukaryota</taxon>
        <taxon>Fungi</taxon>
        <taxon>Dikarya</taxon>
        <taxon>Basidiomycota</taxon>
        <taxon>Agaricomycotina</taxon>
        <taxon>Agaricomycetes</taxon>
        <taxon>Agaricomycetidae</taxon>
        <taxon>Agaricales</taxon>
        <taxon>Agaricineae</taxon>
        <taxon>Agaricaceae</taxon>
        <taxon>Agaricus</taxon>
    </lineage>
</organism>
<accession>K5WW98</accession>
<dbReference type="AlphaFoldDB" id="K5WW98"/>
<dbReference type="GeneID" id="18829313"/>
<dbReference type="KEGG" id="abp:AGABI1DRAFT39280"/>
<keyword evidence="3" id="KW-0812">Transmembrane</keyword>
<dbReference type="OrthoDB" id="6509975at2759"/>
<evidence type="ECO:0008006" key="6">
    <source>
        <dbReference type="Google" id="ProtNLM"/>
    </source>
</evidence>
<dbReference type="Gene3D" id="3.40.50.1240">
    <property type="entry name" value="Phosphoglycerate mutase-like"/>
    <property type="match status" value="1"/>
</dbReference>
<keyword evidence="1" id="KW-0378">Hydrolase</keyword>
<dbReference type="PROSITE" id="PS00616">
    <property type="entry name" value="HIS_ACID_PHOSPHAT_1"/>
    <property type="match status" value="1"/>
</dbReference>
<dbReference type="PANTHER" id="PTHR20963">
    <property type="entry name" value="MULTIPLE INOSITOL POLYPHOSPHATE PHOSPHATASE-RELATED"/>
    <property type="match status" value="1"/>
</dbReference>
<proteinExistence type="predicted"/>
<dbReference type="InParanoid" id="K5WW98"/>
<dbReference type="PROSITE" id="PS00778">
    <property type="entry name" value="HIS_ACID_PHOSPHAT_2"/>
    <property type="match status" value="1"/>
</dbReference>
<dbReference type="eggNOG" id="KOG1382">
    <property type="taxonomic scope" value="Eukaryota"/>
</dbReference>
<evidence type="ECO:0000313" key="4">
    <source>
        <dbReference type="EMBL" id="EKM79746.1"/>
    </source>
</evidence>
<sequence>MGPTSVPQIGTVPGSYSIPDSEKGNAELKRSLHTGQGPCKARSTTIEHCLLSRRSNQSLKRFFIWLLISISLSLLLSTSAIACYRVYRRRDLLFGERKDSDTYDAGAPFAPFKTQRLWGAYSPYYSVEEYSPPPDDCRLTQVNIIQRHGARYPTFSLSVRMAKALLKLQAAEHYIDPRLQFVSDYRYDLGTDDLLPFGEFQTYESGRKAFVRYGSLSSGENLPFVRASGSDRVIKSAFKWIDGKSSASHNTLKPVLALIIPEKDGWNNTLEDKSCPNAGQSEKEVQKWQSIYAKPIADQLNAAAYGLPENLTAEDAESLIALCALDTVAKEEYSQFCDLFSEEDFKGYEYSMDLEKFYYTGYGSPLGSVQGVGYINELLARLTDQPVQDHTQTNSTLDSKPETFPLGRGIYIDFSHDNLMVAVISAMGMTGNHIKAQSDTRPILDPTRYQENRDWYISKFVPFSGRMVVERMECGNARAAGRFGNASLERGQRDGSGSAVYVRILIDDAVQNLAICKGSKDGLCTLEDFVESQRYARENGQGDWEECFK</sequence>
<dbReference type="Proteomes" id="UP000008493">
    <property type="component" value="Unassembled WGS sequence"/>
</dbReference>
<dbReference type="FunCoup" id="K5WW98">
    <property type="interactions" value="194"/>
</dbReference>
<dbReference type="GO" id="GO:0003993">
    <property type="term" value="F:acid phosphatase activity"/>
    <property type="evidence" value="ECO:0007669"/>
    <property type="project" value="TreeGrafter"/>
</dbReference>
<dbReference type="OMA" id="VVERMEC"/>
<keyword evidence="3" id="KW-0472">Membrane</keyword>
<feature type="transmembrane region" description="Helical" evidence="3">
    <location>
        <begin position="62"/>
        <end position="87"/>
    </location>
</feature>
<protein>
    <recommendedName>
        <fullName evidence="6">3-phytase</fullName>
    </recommendedName>
</protein>
<evidence type="ECO:0000256" key="2">
    <source>
        <dbReference type="SAM" id="MobiDB-lite"/>
    </source>
</evidence>
<dbReference type="HOGENOM" id="CLU_020880_0_1_1"/>
<dbReference type="EMBL" id="JH971389">
    <property type="protein sequence ID" value="EKM79746.1"/>
    <property type="molecule type" value="Genomic_DNA"/>
</dbReference>
<dbReference type="RefSeq" id="XP_007328882.1">
    <property type="nucleotide sequence ID" value="XM_007328820.1"/>
</dbReference>
<gene>
    <name evidence="4" type="ORF">AGABI1DRAFT_39280</name>
</gene>
<evidence type="ECO:0000256" key="1">
    <source>
        <dbReference type="ARBA" id="ARBA00022801"/>
    </source>
</evidence>
<dbReference type="PANTHER" id="PTHR20963:SF24">
    <property type="entry name" value="3-PHYTASE B"/>
    <property type="match status" value="1"/>
</dbReference>
<evidence type="ECO:0000256" key="3">
    <source>
        <dbReference type="SAM" id="Phobius"/>
    </source>
</evidence>
<dbReference type="Pfam" id="PF00328">
    <property type="entry name" value="His_Phos_2"/>
    <property type="match status" value="1"/>
</dbReference>
<reference evidence="5" key="1">
    <citation type="journal article" date="2012" name="Proc. Natl. Acad. Sci. U.S.A.">
        <title>Genome sequence of the button mushroom Agaricus bisporus reveals mechanisms governing adaptation to a humic-rich ecological niche.</title>
        <authorList>
            <person name="Morin E."/>
            <person name="Kohler A."/>
            <person name="Baker A.R."/>
            <person name="Foulongne-Oriol M."/>
            <person name="Lombard V."/>
            <person name="Nagy L.G."/>
            <person name="Ohm R.A."/>
            <person name="Patyshakuliyeva A."/>
            <person name="Brun A."/>
            <person name="Aerts A.L."/>
            <person name="Bailey A.M."/>
            <person name="Billette C."/>
            <person name="Coutinho P.M."/>
            <person name="Deakin G."/>
            <person name="Doddapaneni H."/>
            <person name="Floudas D."/>
            <person name="Grimwood J."/>
            <person name="Hilden K."/>
            <person name="Kuees U."/>
            <person name="LaButti K.M."/>
            <person name="Lapidus A."/>
            <person name="Lindquist E.A."/>
            <person name="Lucas S.M."/>
            <person name="Murat C."/>
            <person name="Riley R.W."/>
            <person name="Salamov A.A."/>
            <person name="Schmutz J."/>
            <person name="Subramanian V."/>
            <person name="Woesten H.A.B."/>
            <person name="Xu J."/>
            <person name="Eastwood D.C."/>
            <person name="Foster G.D."/>
            <person name="Sonnenberg A.S."/>
            <person name="Cullen D."/>
            <person name="de Vries R.P."/>
            <person name="Lundell T."/>
            <person name="Hibbett D.S."/>
            <person name="Henrissat B."/>
            <person name="Burton K.S."/>
            <person name="Kerrigan R.W."/>
            <person name="Challen M.P."/>
            <person name="Grigoriev I.V."/>
            <person name="Martin F."/>
        </authorList>
    </citation>
    <scope>NUCLEOTIDE SEQUENCE [LARGE SCALE GENOMIC DNA]</scope>
    <source>
        <strain evidence="5">JB137-S8 / ATCC MYA-4627 / FGSC 10392</strain>
    </source>
</reference>